<keyword evidence="3" id="KW-1185">Reference proteome</keyword>
<name>A0A2T3W915_9DEIO</name>
<dbReference type="Pfam" id="PF12867">
    <property type="entry name" value="DinB_2"/>
    <property type="match status" value="1"/>
</dbReference>
<dbReference type="OrthoDB" id="65762at2"/>
<dbReference type="SUPFAM" id="SSF109854">
    <property type="entry name" value="DinB/YfiT-like putative metalloenzymes"/>
    <property type="match status" value="1"/>
</dbReference>
<dbReference type="AlphaFoldDB" id="A0A2T3W915"/>
<dbReference type="InterPro" id="IPR034660">
    <property type="entry name" value="DinB/YfiT-like"/>
</dbReference>
<proteinExistence type="predicted"/>
<accession>A0A2T3W915</accession>
<evidence type="ECO:0000313" key="2">
    <source>
        <dbReference type="EMBL" id="PTA68390.1"/>
    </source>
</evidence>
<dbReference type="RefSeq" id="WP_107137618.1">
    <property type="nucleotide sequence ID" value="NZ_PYSV01000006.1"/>
</dbReference>
<dbReference type="EMBL" id="PYSV01000006">
    <property type="protein sequence ID" value="PTA68390.1"/>
    <property type="molecule type" value="Genomic_DNA"/>
</dbReference>
<dbReference type="InterPro" id="IPR024775">
    <property type="entry name" value="DinB-like"/>
</dbReference>
<dbReference type="Proteomes" id="UP000240317">
    <property type="component" value="Unassembled WGS sequence"/>
</dbReference>
<organism evidence="2 3">
    <name type="scientific">Deinococcus arcticus</name>
    <dbReference type="NCBI Taxonomy" id="2136176"/>
    <lineage>
        <taxon>Bacteria</taxon>
        <taxon>Thermotogati</taxon>
        <taxon>Deinococcota</taxon>
        <taxon>Deinococci</taxon>
        <taxon>Deinococcales</taxon>
        <taxon>Deinococcaceae</taxon>
        <taxon>Deinococcus</taxon>
    </lineage>
</organism>
<sequence length="185" mass="19777">MKAPLSPHTRDELLAALDGAQAAWVDTVAALPLPDYFRAPAPGRWSPAEHLAHLALTHGRVAQGLGVPRPALRLLFGAPATARTYEGVRGAYQARLAAGGRAPARYVPRPVTAHDAATRDAQVAAYVTAATRVRSALAGWPEAALDRHALPHDLLGRLSARELLFFTVYHDHHHLRGALAAPETP</sequence>
<protein>
    <recommendedName>
        <fullName evidence="1">DinB-like domain-containing protein</fullName>
    </recommendedName>
</protein>
<comment type="caution">
    <text evidence="2">The sequence shown here is derived from an EMBL/GenBank/DDBJ whole genome shotgun (WGS) entry which is preliminary data.</text>
</comment>
<evidence type="ECO:0000259" key="1">
    <source>
        <dbReference type="Pfam" id="PF12867"/>
    </source>
</evidence>
<reference evidence="2 3" key="1">
    <citation type="submission" date="2018-03" db="EMBL/GenBank/DDBJ databases">
        <title>Draft genome of Deinococcus sp. OD32.</title>
        <authorList>
            <person name="Wang X.-P."/>
            <person name="Du Z.-J."/>
        </authorList>
    </citation>
    <scope>NUCLEOTIDE SEQUENCE [LARGE SCALE GENOMIC DNA]</scope>
    <source>
        <strain evidence="2 3">OD32</strain>
    </source>
</reference>
<feature type="domain" description="DinB-like" evidence="1">
    <location>
        <begin position="16"/>
        <end position="176"/>
    </location>
</feature>
<evidence type="ECO:0000313" key="3">
    <source>
        <dbReference type="Proteomes" id="UP000240317"/>
    </source>
</evidence>
<gene>
    <name evidence="2" type="ORF">C8263_08125</name>
</gene>
<dbReference type="Gene3D" id="1.20.120.450">
    <property type="entry name" value="dinb family like domain"/>
    <property type="match status" value="1"/>
</dbReference>